<comment type="subcellular location">
    <subcellularLocation>
        <location evidence="1">Nucleus</location>
    </subcellularLocation>
</comment>
<dbReference type="InterPro" id="IPR007219">
    <property type="entry name" value="XnlR_reg_dom"/>
</dbReference>
<dbReference type="AlphaFoldDB" id="A0A9W8QGV9"/>
<dbReference type="GO" id="GO:0006351">
    <property type="term" value="P:DNA-templated transcription"/>
    <property type="evidence" value="ECO:0007669"/>
    <property type="project" value="InterPro"/>
</dbReference>
<evidence type="ECO:0000259" key="5">
    <source>
        <dbReference type="PROSITE" id="PS50048"/>
    </source>
</evidence>
<keyword evidence="2" id="KW-0479">Metal-binding</keyword>
<evidence type="ECO:0000313" key="6">
    <source>
        <dbReference type="EMBL" id="KAJ4155966.1"/>
    </source>
</evidence>
<dbReference type="InterPro" id="IPR001138">
    <property type="entry name" value="Zn2Cys6_DnaBD"/>
</dbReference>
<dbReference type="PROSITE" id="PS50048">
    <property type="entry name" value="ZN2_CY6_FUNGAL_2"/>
    <property type="match status" value="1"/>
</dbReference>
<dbReference type="PANTHER" id="PTHR31001:SF84">
    <property type="entry name" value="FUNGAL SPECIFIC TRANSCRIPTION FACTOR"/>
    <property type="match status" value="1"/>
</dbReference>
<keyword evidence="3" id="KW-0539">Nucleus</keyword>
<evidence type="ECO:0000256" key="3">
    <source>
        <dbReference type="ARBA" id="ARBA00023242"/>
    </source>
</evidence>
<dbReference type="SMART" id="SM00066">
    <property type="entry name" value="GAL4"/>
    <property type="match status" value="1"/>
</dbReference>
<sequence length="937" mass="106666">MTAPFAPWGGSCHRSACMECQLRKQKCDRDWPCENCCRRKVPERCRFDEPSLPSNDDRDLYFSDPNYSRGKRKLRAEDDDLDKHVVSLEDITDEESTLNTISYRPSSFINLSKVVKLDPPAGRVATRADVVRLMEMLPPPPHLETLLLSFTETLNHCYYIVDPARLMKGFSIWQEDVRWDRPLDPAVVCLMLRICACVVPYLRSDVQWKIEADLKMPVQSLANRCHQAAVELSGRIPIGEAGLLQVQQLLLTSYWHSAEGNFFGCWHALGAAIREAQEIGLNKESKSNGFSELDRDMRRRIWCILDIWDWQISTLFSRPQLINRHDCDIISPNVCLEAAPSPIYQTKLQFEVIQAVYRKFGNINKPMNAADAREFQDIINRWTKSFPPMLQIINPDTSIDEGYPWITVQRQYLHVMAYTMILVPLKSYILKTFDQTEPQEDQRTRASGVDYCLKLRDAHILLFHSTYPVCAKYHLAQFSLVDLGVILCFAVIHDEHQNLPKREQVFAGIGDVLEMLKHIQNAAGRLSLSYKIISKLIRRLPISQDEMQVIRGRAITVKFDQSPQLATKFAQTRRQPIVVPVHGTAASQNEPTSPLECRDKALSKVRVEVTSRLESANMTLLSIQDSHTSVAKVDREHESPTLPDHRDHHRSGSPIPMSSKPVLEVFLERFLDSYGPEMPSAWQPLHWIHAGQPYQIWRVGAKARYSSALLRNSFAAVSVAQFGRSIGDRRLLSAADTIYLSVLRSLQVAISLPERSRSDDVLWAAILCAVYEGVSRTRANGFLTHLLGIAHGLFVELRCYFVFAAITTRSPTFLAQPDWKNAPWSARSTPKDLLQDLLDHMVELPALLSYVDQINSCSGAKSAVEIGRLQQESWTLAANIEQDLYHWKQEKADRYPGGQPRVLPVQIEDTLSIFRCQDRITGEVVYATTAILTVYRC</sequence>
<dbReference type="Gene3D" id="4.10.240.10">
    <property type="entry name" value="Zn(2)-C6 fungal-type DNA-binding domain"/>
    <property type="match status" value="1"/>
</dbReference>
<dbReference type="GO" id="GO:0008270">
    <property type="term" value="F:zinc ion binding"/>
    <property type="evidence" value="ECO:0007669"/>
    <property type="project" value="InterPro"/>
</dbReference>
<organism evidence="6 7">
    <name type="scientific">Akanthomyces muscarius</name>
    <name type="common">Entomopathogenic fungus</name>
    <name type="synonym">Lecanicillium muscarium</name>
    <dbReference type="NCBI Taxonomy" id="2231603"/>
    <lineage>
        <taxon>Eukaryota</taxon>
        <taxon>Fungi</taxon>
        <taxon>Dikarya</taxon>
        <taxon>Ascomycota</taxon>
        <taxon>Pezizomycotina</taxon>
        <taxon>Sordariomycetes</taxon>
        <taxon>Hypocreomycetidae</taxon>
        <taxon>Hypocreales</taxon>
        <taxon>Cordycipitaceae</taxon>
        <taxon>Akanthomyces</taxon>
    </lineage>
</organism>
<evidence type="ECO:0000256" key="2">
    <source>
        <dbReference type="ARBA" id="ARBA00022723"/>
    </source>
</evidence>
<dbReference type="PANTHER" id="PTHR31001">
    <property type="entry name" value="UNCHARACTERIZED TRANSCRIPTIONAL REGULATORY PROTEIN"/>
    <property type="match status" value="1"/>
</dbReference>
<accession>A0A9W8QGV9</accession>
<dbReference type="GO" id="GO:0000981">
    <property type="term" value="F:DNA-binding transcription factor activity, RNA polymerase II-specific"/>
    <property type="evidence" value="ECO:0007669"/>
    <property type="project" value="InterPro"/>
</dbReference>
<dbReference type="SMART" id="SM00906">
    <property type="entry name" value="Fungal_trans"/>
    <property type="match status" value="1"/>
</dbReference>
<name>A0A9W8QGV9_AKAMU</name>
<dbReference type="GO" id="GO:0003677">
    <property type="term" value="F:DNA binding"/>
    <property type="evidence" value="ECO:0007669"/>
    <property type="project" value="InterPro"/>
</dbReference>
<dbReference type="Pfam" id="PF04082">
    <property type="entry name" value="Fungal_trans"/>
    <property type="match status" value="1"/>
</dbReference>
<keyword evidence="7" id="KW-1185">Reference proteome</keyword>
<gene>
    <name evidence="6" type="ORF">LMH87_001185</name>
</gene>
<dbReference type="GeneID" id="80888344"/>
<dbReference type="RefSeq" id="XP_056056090.1">
    <property type="nucleotide sequence ID" value="XM_056199221.1"/>
</dbReference>
<feature type="compositionally biased region" description="Basic and acidic residues" evidence="4">
    <location>
        <begin position="632"/>
        <end position="646"/>
    </location>
</feature>
<dbReference type="GO" id="GO:0005634">
    <property type="term" value="C:nucleus"/>
    <property type="evidence" value="ECO:0007669"/>
    <property type="project" value="UniProtKB-SubCell"/>
</dbReference>
<comment type="caution">
    <text evidence="6">The sequence shown here is derived from an EMBL/GenBank/DDBJ whole genome shotgun (WGS) entry which is preliminary data.</text>
</comment>
<feature type="region of interest" description="Disordered" evidence="4">
    <location>
        <begin position="629"/>
        <end position="656"/>
    </location>
</feature>
<dbReference type="InterPro" id="IPR036864">
    <property type="entry name" value="Zn2-C6_fun-type_DNA-bd_sf"/>
</dbReference>
<dbReference type="Proteomes" id="UP001144673">
    <property type="component" value="Chromosome 6"/>
</dbReference>
<dbReference type="InterPro" id="IPR050613">
    <property type="entry name" value="Sec_Metabolite_Reg"/>
</dbReference>
<evidence type="ECO:0000256" key="4">
    <source>
        <dbReference type="SAM" id="MobiDB-lite"/>
    </source>
</evidence>
<evidence type="ECO:0000256" key="1">
    <source>
        <dbReference type="ARBA" id="ARBA00004123"/>
    </source>
</evidence>
<feature type="domain" description="Zn(2)-C6 fungal-type" evidence="5">
    <location>
        <begin position="16"/>
        <end position="47"/>
    </location>
</feature>
<evidence type="ECO:0000313" key="7">
    <source>
        <dbReference type="Proteomes" id="UP001144673"/>
    </source>
</evidence>
<dbReference type="EMBL" id="JAJHUN010000007">
    <property type="protein sequence ID" value="KAJ4155966.1"/>
    <property type="molecule type" value="Genomic_DNA"/>
</dbReference>
<dbReference type="SUPFAM" id="SSF57701">
    <property type="entry name" value="Zn2/Cys6 DNA-binding domain"/>
    <property type="match status" value="1"/>
</dbReference>
<reference evidence="6" key="1">
    <citation type="journal article" date="2023" name="Access Microbiol">
        <title>De-novo genome assembly for Akanthomyces muscarius, a biocontrol agent of insect agricultural pests.</title>
        <authorList>
            <person name="Erdos Z."/>
            <person name="Studholme D.J."/>
            <person name="Raymond B."/>
            <person name="Sharma M."/>
        </authorList>
    </citation>
    <scope>NUCLEOTIDE SEQUENCE</scope>
    <source>
        <strain evidence="6">Ve6</strain>
    </source>
</reference>
<dbReference type="CDD" id="cd12148">
    <property type="entry name" value="fungal_TF_MHR"/>
    <property type="match status" value="1"/>
</dbReference>
<proteinExistence type="predicted"/>
<protein>
    <recommendedName>
        <fullName evidence="5">Zn(2)-C6 fungal-type domain-containing protein</fullName>
    </recommendedName>
</protein>